<comment type="similarity">
    <text evidence="6">Belongs to the alphaherpesvirinae glycoprotein E family.</text>
</comment>
<evidence type="ECO:0000256" key="12">
    <source>
        <dbReference type="ARBA" id="ARBA00022870"/>
    </source>
</evidence>
<dbReference type="EMBL" id="MF678601">
    <property type="protein sequence ID" value="ASW27113.1"/>
    <property type="molecule type" value="Genomic_DNA"/>
</dbReference>
<dbReference type="GO" id="GO:0044178">
    <property type="term" value="C:host cell Golgi membrane"/>
    <property type="evidence" value="ECO:0007669"/>
    <property type="project" value="UniProtKB-SubCell"/>
</dbReference>
<keyword evidence="13 23" id="KW-0261">Viral envelope protein</keyword>
<evidence type="ECO:0000256" key="10">
    <source>
        <dbReference type="ARBA" id="ARBA00022812"/>
    </source>
</evidence>
<evidence type="ECO:0000256" key="21">
    <source>
        <dbReference type="SAM" id="Phobius"/>
    </source>
</evidence>
<evidence type="ECO:0000256" key="20">
    <source>
        <dbReference type="SAM" id="MobiDB-lite"/>
    </source>
</evidence>
<dbReference type="InterPro" id="IPR013783">
    <property type="entry name" value="Ig-like_fold"/>
</dbReference>
<comment type="function">
    <text evidence="19">In epithelial cells, the heterodimer gE/gI is required for the cell-to-cell spread of the virus, by sorting nascent virions to cell junctions. Once the virus reaches the cell junctions, virus particles can spread to adjacent cells extremely rapidly through interactions with cellular receptors that accumulate at these junctions. Implicated in basolateral spread in polarized cells. In neuronal cells, gE/gI is essential for the anterograde spread of the infection throughout the host nervous system. Together with US9, the heterodimer gE/gI is involved in the sorting and transport of viral structural components toward axon tips.</text>
</comment>
<dbReference type="InterPro" id="IPR036179">
    <property type="entry name" value="Ig-like_dom_sf"/>
</dbReference>
<keyword evidence="24" id="KW-1185">Reference proteome</keyword>
<proteinExistence type="inferred from homology"/>
<dbReference type="Gene3D" id="2.60.40.10">
    <property type="entry name" value="Immunoglobulins"/>
    <property type="match status" value="1"/>
</dbReference>
<keyword evidence="16" id="KW-1031">Host cell junction</keyword>
<feature type="transmembrane region" description="Helical" evidence="21">
    <location>
        <begin position="399"/>
        <end position="424"/>
    </location>
</feature>
<sequence length="539" mass="58077">MGSSTRVGPGLSAALLALLAPVALTVTRVTVGLNETLLIGHNFSVTPTSPTNVTVGWSVLYADAHPFHDTLVCLRHAQCETELVFANESLSSLRALPEAFLKLRLLNGSTEILAAVADDGVEFDVSNVSVGLNVSIDSPLNRLYLLDVVYENGSAAHEAVVVTVTGPGPGDADANASANATLAPHLHVVHAITPHAHGAHFSTRGYHSHLYAVGEAFNVSVHLESSIYDSDGFTANLEWYFVKPDDSCPLLTIYEPCLYHPNVPACLHPHNARCAFASPYRATTLFSRLYIQCDRRTRDWTAACVGTVYAHPRDYVVQAPNNVDLIFRRTPDAASGTYVFVLRYNDHVETWSYVTVTTSEHLVNAEVVRHLPARGRDHEPDASTPPTLVIPRPGRVGSVVFLGLAVAVLIAASVAVAALGVWLYRRCARRRRLTKPTLLPVYGRLPTTDYRPLAESDTSEDSFEDDSGGEDGSDDGDGSDGGDDEDRVLYTRPAFKKAPPAAPRPAPARSGFKFWLRGRGGGAARSSATYSLLGDGAPY</sequence>
<evidence type="ECO:0000256" key="17">
    <source>
        <dbReference type="ARBA" id="ARBA00023136"/>
    </source>
</evidence>
<dbReference type="GeneID" id="65100027"/>
<evidence type="ECO:0000256" key="14">
    <source>
        <dbReference type="ARBA" id="ARBA00022989"/>
    </source>
</evidence>
<dbReference type="RefSeq" id="YP_010085006.1">
    <property type="nucleotide sequence ID" value="NC_055166.1"/>
</dbReference>
<dbReference type="GO" id="GO:0044156">
    <property type="term" value="C:host cell junction"/>
    <property type="evidence" value="ECO:0007669"/>
    <property type="project" value="UniProtKB-SubCell"/>
</dbReference>
<keyword evidence="14 21" id="KW-1133">Transmembrane helix</keyword>
<evidence type="ECO:0000256" key="1">
    <source>
        <dbReference type="ARBA" id="ARBA00004152"/>
    </source>
</evidence>
<dbReference type="GO" id="GO:0019031">
    <property type="term" value="C:viral envelope"/>
    <property type="evidence" value="ECO:0007669"/>
    <property type="project" value="UniProtKB-KW"/>
</dbReference>
<dbReference type="GO" id="GO:0044175">
    <property type="term" value="C:host cell endosome membrane"/>
    <property type="evidence" value="ECO:0007669"/>
    <property type="project" value="UniProtKB-SubCell"/>
</dbReference>
<protein>
    <recommendedName>
        <fullName evidence="7">Envelope glycoprotein E</fullName>
    </recommendedName>
</protein>
<feature type="domain" description="Envelope glycoprotein E Fc-binding" evidence="22">
    <location>
        <begin position="198"/>
        <end position="372"/>
    </location>
</feature>
<dbReference type="SUPFAM" id="SSF48726">
    <property type="entry name" value="Immunoglobulin"/>
    <property type="match status" value="1"/>
</dbReference>
<keyword evidence="12" id="KW-1043">Host membrane</keyword>
<keyword evidence="18" id="KW-0325">Glycoprotein</keyword>
<keyword evidence="9 21" id="KW-0812">Transmembrane</keyword>
<dbReference type="Proteomes" id="UP000297205">
    <property type="component" value="Segment"/>
</dbReference>
<comment type="subcellular location">
    <subcellularLocation>
        <location evidence="1">Host Golgi apparatus membrane</location>
        <topology evidence="1">Single-pass membrane protein</topology>
    </subcellularLocation>
    <subcellularLocation>
        <location evidence="3">Host cell junction</location>
    </subcellularLocation>
    <subcellularLocation>
        <location evidence="4">Host cell membrane</location>
        <topology evidence="4">Single-pass type I membrane protein</topology>
    </subcellularLocation>
    <subcellularLocation>
        <location evidence="2">Host endosome membrane</location>
        <topology evidence="2">Single-pass membrane protein</topology>
    </subcellularLocation>
    <subcellularLocation>
        <location evidence="5">Virion membrane</location>
        <topology evidence="5">Single-pass type I membrane protein</topology>
    </subcellularLocation>
</comment>
<gene>
    <name evidence="23" type="primary">US8</name>
</gene>
<evidence type="ECO:0000256" key="5">
    <source>
        <dbReference type="ARBA" id="ARBA00004563"/>
    </source>
</evidence>
<dbReference type="InterPro" id="IPR003404">
    <property type="entry name" value="Herpes_glycopE_Fc"/>
</dbReference>
<organism evidence="23">
    <name type="scientific">Beluga whale alphaherpesvirus 1</name>
    <dbReference type="NCBI Taxonomy" id="1434720"/>
    <lineage>
        <taxon>Viruses</taxon>
        <taxon>Duplodnaviria</taxon>
        <taxon>Heunggongvirae</taxon>
        <taxon>Peploviricota</taxon>
        <taxon>Herviviricetes</taxon>
        <taxon>Herpesvirales</taxon>
        <taxon>Orthoherpesviridae</taxon>
        <taxon>Alphaherpesvirinae</taxon>
        <taxon>Varicellovirus</taxon>
        <taxon>Varicellovirus monodontidalpha1</taxon>
        <taxon>Monodontid alphaherpesvirus 1</taxon>
    </lineage>
</organism>
<evidence type="ECO:0000256" key="3">
    <source>
        <dbReference type="ARBA" id="ARBA00004315"/>
    </source>
</evidence>
<evidence type="ECO:0000256" key="8">
    <source>
        <dbReference type="ARBA" id="ARBA00022511"/>
    </source>
</evidence>
<evidence type="ECO:0000313" key="23">
    <source>
        <dbReference type="EMBL" id="ASW27113.1"/>
    </source>
</evidence>
<feature type="region of interest" description="Disordered" evidence="20">
    <location>
        <begin position="520"/>
        <end position="539"/>
    </location>
</feature>
<dbReference type="KEGG" id="vg:65100027"/>
<feature type="region of interest" description="Disordered" evidence="20">
    <location>
        <begin position="449"/>
        <end position="509"/>
    </location>
</feature>
<accession>A0A286MM87</accession>
<evidence type="ECO:0000313" key="24">
    <source>
        <dbReference type="Proteomes" id="UP000297205"/>
    </source>
</evidence>
<reference evidence="23" key="1">
    <citation type="submission" date="2017-08" db="EMBL/GenBank/DDBJ databases">
        <title>Genome sequence of an alphaherpesvirus from a beluga whale (Delphinapterus leucas).</title>
        <authorList>
            <person name="Davison A.J."/>
            <person name="Nielsen O."/>
            <person name="Subramaniam K."/>
            <person name="Jacob J.M."/>
            <person name="Romero C.H."/>
            <person name="Burek-Huntington K.A."/>
            <person name="Waltzek T.B."/>
        </authorList>
    </citation>
    <scope>NUCLEOTIDE SEQUENCE [LARGE SCALE GENOMIC DNA]</scope>
    <source>
        <strain evidence="23">LN3131-1</strain>
    </source>
</reference>
<keyword evidence="8" id="KW-1032">Host cell membrane</keyword>
<evidence type="ECO:0000256" key="16">
    <source>
        <dbReference type="ARBA" id="ARBA00023081"/>
    </source>
</evidence>
<keyword evidence="11" id="KW-0946">Virion</keyword>
<evidence type="ECO:0000256" key="7">
    <source>
        <dbReference type="ARBA" id="ARBA00013988"/>
    </source>
</evidence>
<evidence type="ECO:0000256" key="19">
    <source>
        <dbReference type="ARBA" id="ARBA00025134"/>
    </source>
</evidence>
<evidence type="ECO:0000256" key="13">
    <source>
        <dbReference type="ARBA" id="ARBA00022879"/>
    </source>
</evidence>
<dbReference type="GO" id="GO:0055036">
    <property type="term" value="C:virion membrane"/>
    <property type="evidence" value="ECO:0007669"/>
    <property type="project" value="UniProtKB-SubCell"/>
</dbReference>
<evidence type="ECO:0000256" key="4">
    <source>
        <dbReference type="ARBA" id="ARBA00004402"/>
    </source>
</evidence>
<evidence type="ECO:0000259" key="22">
    <source>
        <dbReference type="Pfam" id="PF02480"/>
    </source>
</evidence>
<evidence type="ECO:0000256" key="9">
    <source>
        <dbReference type="ARBA" id="ARBA00022692"/>
    </source>
</evidence>
<evidence type="ECO:0000256" key="2">
    <source>
        <dbReference type="ARBA" id="ARBA00004235"/>
    </source>
</evidence>
<feature type="compositionally biased region" description="Acidic residues" evidence="20">
    <location>
        <begin position="457"/>
        <end position="486"/>
    </location>
</feature>
<dbReference type="Pfam" id="PF02480">
    <property type="entry name" value="Herpes_gE"/>
    <property type="match status" value="1"/>
</dbReference>
<evidence type="ECO:0000256" key="18">
    <source>
        <dbReference type="ARBA" id="ARBA00023180"/>
    </source>
</evidence>
<keyword evidence="10" id="KW-1040">Host Golgi apparatus</keyword>
<evidence type="ECO:0000256" key="11">
    <source>
        <dbReference type="ARBA" id="ARBA00022844"/>
    </source>
</evidence>
<keyword evidence="15" id="KW-1039">Host endosome</keyword>
<keyword evidence="17 21" id="KW-0472">Membrane</keyword>
<name>A0A286MM87_9ALPH</name>
<evidence type="ECO:0000256" key="15">
    <source>
        <dbReference type="ARBA" id="ARBA00023046"/>
    </source>
</evidence>
<evidence type="ECO:0000256" key="6">
    <source>
        <dbReference type="ARBA" id="ARBA00008101"/>
    </source>
</evidence>